<dbReference type="AlphaFoldDB" id="A0A817WC61"/>
<dbReference type="Proteomes" id="UP000663872">
    <property type="component" value="Unassembled WGS sequence"/>
</dbReference>
<comment type="caution">
    <text evidence="1">The sequence shown here is derived from an EMBL/GenBank/DDBJ whole genome shotgun (WGS) entry which is preliminary data.</text>
</comment>
<accession>A0A817WC61</accession>
<gene>
    <name evidence="1" type="ORF">GRG538_LOCUS5766</name>
</gene>
<protein>
    <submittedName>
        <fullName evidence="1">Uncharacterized protein</fullName>
    </submittedName>
</protein>
<proteinExistence type="predicted"/>
<evidence type="ECO:0000313" key="1">
    <source>
        <dbReference type="EMBL" id="CAF3353735.1"/>
    </source>
</evidence>
<reference evidence="1" key="1">
    <citation type="submission" date="2021-02" db="EMBL/GenBank/DDBJ databases">
        <authorList>
            <person name="Nowell W R."/>
        </authorList>
    </citation>
    <scope>NUCLEOTIDE SEQUENCE</scope>
</reference>
<name>A0A817WC61_9BILA</name>
<dbReference type="EMBL" id="CAJNYT010000547">
    <property type="protein sequence ID" value="CAF3353735.1"/>
    <property type="molecule type" value="Genomic_DNA"/>
</dbReference>
<evidence type="ECO:0000313" key="2">
    <source>
        <dbReference type="Proteomes" id="UP000663872"/>
    </source>
</evidence>
<organism evidence="1 2">
    <name type="scientific">Rotaria socialis</name>
    <dbReference type="NCBI Taxonomy" id="392032"/>
    <lineage>
        <taxon>Eukaryota</taxon>
        <taxon>Metazoa</taxon>
        <taxon>Spiralia</taxon>
        <taxon>Gnathifera</taxon>
        <taxon>Rotifera</taxon>
        <taxon>Eurotatoria</taxon>
        <taxon>Bdelloidea</taxon>
        <taxon>Philodinida</taxon>
        <taxon>Philodinidae</taxon>
        <taxon>Rotaria</taxon>
    </lineage>
</organism>
<sequence length="139" mass="16308">MDKASFHDTWVLADNGNYEEAIKMITKLIDQHKDETSNEKIILNYKSRAEWHYFSKNYGDVESDIKSAMDYGFCIEKSEKFFFMYQHSKLQAGLNTVIASFEKQVALKFSIEKRHEGLRFVPLRICSVPVFVYPALFFL</sequence>